<dbReference type="Proteomes" id="UP001231189">
    <property type="component" value="Unassembled WGS sequence"/>
</dbReference>
<evidence type="ECO:0000313" key="1">
    <source>
        <dbReference type="EMBL" id="KAK1695415.1"/>
    </source>
</evidence>
<sequence>MTATRSTLTPGSPALRGGVARFWQGSAINIDIQGLQEISDAMDEGQACAVKASCAGTVYVLPRQRVGVSGLDVGAA</sequence>
<reference evidence="1" key="1">
    <citation type="submission" date="2023-07" db="EMBL/GenBank/DDBJ databases">
        <title>A chromosome-level genome assembly of Lolium multiflorum.</title>
        <authorList>
            <person name="Chen Y."/>
            <person name="Copetti D."/>
            <person name="Kolliker R."/>
            <person name="Studer B."/>
        </authorList>
    </citation>
    <scope>NUCLEOTIDE SEQUENCE</scope>
    <source>
        <strain evidence="1">02402/16</strain>
        <tissue evidence="1">Leaf</tissue>
    </source>
</reference>
<dbReference type="AlphaFoldDB" id="A0AAD8U0H1"/>
<proteinExistence type="predicted"/>
<dbReference type="EMBL" id="JAUUTY010000001">
    <property type="protein sequence ID" value="KAK1695415.1"/>
    <property type="molecule type" value="Genomic_DNA"/>
</dbReference>
<accession>A0AAD8U0H1</accession>
<organism evidence="1 2">
    <name type="scientific">Lolium multiflorum</name>
    <name type="common">Italian ryegrass</name>
    <name type="synonym">Lolium perenne subsp. multiflorum</name>
    <dbReference type="NCBI Taxonomy" id="4521"/>
    <lineage>
        <taxon>Eukaryota</taxon>
        <taxon>Viridiplantae</taxon>
        <taxon>Streptophyta</taxon>
        <taxon>Embryophyta</taxon>
        <taxon>Tracheophyta</taxon>
        <taxon>Spermatophyta</taxon>
        <taxon>Magnoliopsida</taxon>
        <taxon>Liliopsida</taxon>
        <taxon>Poales</taxon>
        <taxon>Poaceae</taxon>
        <taxon>BOP clade</taxon>
        <taxon>Pooideae</taxon>
        <taxon>Poodae</taxon>
        <taxon>Poeae</taxon>
        <taxon>Poeae Chloroplast Group 2 (Poeae type)</taxon>
        <taxon>Loliodinae</taxon>
        <taxon>Loliinae</taxon>
        <taxon>Lolium</taxon>
    </lineage>
</organism>
<name>A0AAD8U0H1_LOLMU</name>
<evidence type="ECO:0000313" key="2">
    <source>
        <dbReference type="Proteomes" id="UP001231189"/>
    </source>
</evidence>
<protein>
    <submittedName>
        <fullName evidence="1">Uncharacterized protein</fullName>
    </submittedName>
</protein>
<keyword evidence="2" id="KW-1185">Reference proteome</keyword>
<comment type="caution">
    <text evidence="1">The sequence shown here is derived from an EMBL/GenBank/DDBJ whole genome shotgun (WGS) entry which is preliminary data.</text>
</comment>
<gene>
    <name evidence="1" type="ORF">QYE76_012112</name>
</gene>